<dbReference type="Gene3D" id="2.170.16.10">
    <property type="entry name" value="Hedgehog/Intein (Hint) domain"/>
    <property type="match status" value="1"/>
</dbReference>
<dbReference type="GO" id="GO:0016539">
    <property type="term" value="P:intein-mediated protein splicing"/>
    <property type="evidence" value="ECO:0007669"/>
    <property type="project" value="InterPro"/>
</dbReference>
<feature type="non-terminal residue" evidence="10">
    <location>
        <position position="1"/>
    </location>
</feature>
<feature type="region of interest" description="Disordered" evidence="8">
    <location>
        <begin position="210"/>
        <end position="333"/>
    </location>
</feature>
<feature type="region of interest" description="Disordered" evidence="8">
    <location>
        <begin position="703"/>
        <end position="730"/>
    </location>
</feature>
<dbReference type="SUPFAM" id="SSF51294">
    <property type="entry name" value="Hedgehog/intein (Hint) domain"/>
    <property type="match status" value="1"/>
</dbReference>
<evidence type="ECO:0000256" key="1">
    <source>
        <dbReference type="ARBA" id="ARBA00004370"/>
    </source>
</evidence>
<evidence type="ECO:0000313" key="10">
    <source>
        <dbReference type="EMBL" id="KEO60120.1"/>
    </source>
</evidence>
<dbReference type="eggNOG" id="COG2931">
    <property type="taxonomic scope" value="Bacteria"/>
</dbReference>
<keyword evidence="4" id="KW-0800">Toxin</keyword>
<protein>
    <recommendedName>
        <fullName evidence="9">Hint domain-containing protein</fullName>
    </recommendedName>
</protein>
<evidence type="ECO:0000256" key="2">
    <source>
        <dbReference type="ARBA" id="ARBA00004613"/>
    </source>
</evidence>
<evidence type="ECO:0000256" key="3">
    <source>
        <dbReference type="ARBA" id="ARBA00022525"/>
    </source>
</evidence>
<dbReference type="InterPro" id="IPR001343">
    <property type="entry name" value="Hemolysn_Ca-bd"/>
</dbReference>
<keyword evidence="5" id="KW-0677">Repeat</keyword>
<dbReference type="SUPFAM" id="SSF51120">
    <property type="entry name" value="beta-Roll"/>
    <property type="match status" value="5"/>
</dbReference>
<dbReference type="GO" id="GO:0016020">
    <property type="term" value="C:membrane"/>
    <property type="evidence" value="ECO:0007669"/>
    <property type="project" value="UniProtKB-SubCell"/>
</dbReference>
<dbReference type="PROSITE" id="PS50817">
    <property type="entry name" value="INTEIN_N_TER"/>
    <property type="match status" value="1"/>
</dbReference>
<reference evidence="10 11" key="1">
    <citation type="journal article" date="2015" name="Antonie Van Leeuwenhoek">
        <title>Thioclava indica sp. nov., isolated from surface seawater of the Indian Ocean.</title>
        <authorList>
            <person name="Liu Y."/>
            <person name="Lai Q."/>
            <person name="Du J."/>
            <person name="Xu H."/>
            <person name="Jiang L."/>
            <person name="Shao Z."/>
        </authorList>
    </citation>
    <scope>NUCLEOTIDE SEQUENCE [LARGE SCALE GENOMIC DNA]</scope>
    <source>
        <strain evidence="10 11">DT23-4</strain>
    </source>
</reference>
<dbReference type="Pfam" id="PF00353">
    <property type="entry name" value="HemolysinCabind"/>
    <property type="match status" value="8"/>
</dbReference>
<dbReference type="PROSITE" id="PS00330">
    <property type="entry name" value="HEMOLYSIN_CALCIUM"/>
    <property type="match status" value="6"/>
</dbReference>
<dbReference type="InterPro" id="IPR006141">
    <property type="entry name" value="Intein_N"/>
</dbReference>
<accession>A0A074JW82</accession>
<keyword evidence="3" id="KW-0964">Secreted</keyword>
<dbReference type="InterPro" id="IPR003587">
    <property type="entry name" value="Hint_dom_N"/>
</dbReference>
<feature type="region of interest" description="Disordered" evidence="8">
    <location>
        <begin position="457"/>
        <end position="559"/>
    </location>
</feature>
<dbReference type="EMBL" id="AUNB01000023">
    <property type="protein sequence ID" value="KEO60120.1"/>
    <property type="molecule type" value="Genomic_DNA"/>
</dbReference>
<sequence length="1005" mass="102729">ADPVDQTVDWGDFKTDCGKIEDQTVDLGDTKVAFDFTVLDHGATASYTNTTEYTGGASFDENSGLKLYGRGGEGGVDKTSMTTLSFSSDNDDYTGEAQNLSFRINDLDKGNCYDNHVDIVTLLAVDDEGNPVDITITPSGDQTVSYDASSGTYTITGTDSDSGNIDPDDATGSVLVEIADPTAKLSIGYNNGADTDQAITVTDINFETVPLNTDTGAPGNDVINGGTGDDVLYGEQGDDTLSGDAGDDTLSGGQGDDSLSGDDGADSLSGDAGDDTVTGGAGNDTIDGGTGADSLVGGDDRDVFNVGSAADGSGDSIDGSEGGDDYDTLDLTGAGPVRVESSVTATDPVTGVSTYAGTVSFLDDNGNTVGTLQFENIENIVTDGDGIVEGTDGDDLIDYDYTGDPQGDMIDHGDAILPHDTPNDDIVEAGAGNDTVDAGLGDDLVYGGTGNDLLNGDSGNDTLYGEAGNDTLNGGSGDDSLNGGSGNDLLNGDSGNDTLIGESGNDTLNGGAGNDSLIGGNGNDLAEGGDGNDYINTSGSDGQPDLAFPGGWSADPNPNNDLDTVYGGAGNDTIITGDDADYVDGGTGNDVIDSGIDADTVFGGDGNDVITSGEGSDSVDGGDGNDTIYGGLGPSYPDILNVPNDSSIYPDPVTDNGMDTLSGGAGNDVIYGEDDDDLIHGGTGNDMLDGGIDNDTLFGDAGNDTLKGGQGDDTLNGGTGNDSVSGGDDRDLFVVGSAEDGAGDTLDGGEGGDDFDTLDLTGSGPLRVDQTVTDYDPVSGVSTYAGTVTFLDGDGNPDGTLEFSNMEQVIPCFTPGTMIATPKGEVPAETLKEGDKVLTRDNGIQEIRWAGRCDLTRDMLHDAPHLAPVLIKAGSLGNDLPERDMLVSPNHRMLVANDKTALYFEEHEVLVAAKHLIGNDGIASAQTLGTSYLHFMFDRHEVVLGNGAWTESFQPGDLTLGGMGNAQRQEIFELFPELQTSAGREDYQAARKTLKKHEAAVLLKG</sequence>
<dbReference type="Pfam" id="PF13403">
    <property type="entry name" value="Hint_2"/>
    <property type="match status" value="1"/>
</dbReference>
<gene>
    <name evidence="10" type="ORF">DT23_14610</name>
</gene>
<dbReference type="InterPro" id="IPR036844">
    <property type="entry name" value="Hint_dom_sf"/>
</dbReference>
<proteinExistence type="predicted"/>
<evidence type="ECO:0000256" key="8">
    <source>
        <dbReference type="SAM" id="MobiDB-lite"/>
    </source>
</evidence>
<name>A0A074JW82_9RHOB</name>
<dbReference type="InterPro" id="IPR018511">
    <property type="entry name" value="Hemolysin-typ_Ca-bd_CS"/>
</dbReference>
<feature type="domain" description="Hint" evidence="9">
    <location>
        <begin position="810"/>
        <end position="926"/>
    </location>
</feature>
<feature type="compositionally biased region" description="Low complexity" evidence="8">
    <location>
        <begin position="307"/>
        <end position="319"/>
    </location>
</feature>
<keyword evidence="7" id="KW-0472">Membrane</keyword>
<keyword evidence="6" id="KW-0843">Virulence</keyword>
<feature type="compositionally biased region" description="Low complexity" evidence="8">
    <location>
        <begin position="248"/>
        <end position="258"/>
    </location>
</feature>
<evidence type="ECO:0000256" key="6">
    <source>
        <dbReference type="ARBA" id="ARBA00023026"/>
    </source>
</evidence>
<dbReference type="PRINTS" id="PR01488">
    <property type="entry name" value="RTXTOXINA"/>
</dbReference>
<dbReference type="PANTHER" id="PTHR38340">
    <property type="entry name" value="S-LAYER PROTEIN"/>
    <property type="match status" value="1"/>
</dbReference>
<feature type="compositionally biased region" description="Low complexity" evidence="8">
    <location>
        <begin position="478"/>
        <end position="497"/>
    </location>
</feature>
<evidence type="ECO:0000256" key="5">
    <source>
        <dbReference type="ARBA" id="ARBA00022737"/>
    </source>
</evidence>
<dbReference type="AlphaFoldDB" id="A0A074JW82"/>
<dbReference type="GO" id="GO:0005509">
    <property type="term" value="F:calcium ion binding"/>
    <property type="evidence" value="ECO:0007669"/>
    <property type="project" value="InterPro"/>
</dbReference>
<evidence type="ECO:0000313" key="11">
    <source>
        <dbReference type="Proteomes" id="UP000027471"/>
    </source>
</evidence>
<feature type="compositionally biased region" description="Low complexity" evidence="8">
    <location>
        <begin position="266"/>
        <end position="278"/>
    </location>
</feature>
<dbReference type="OrthoDB" id="6305173at2"/>
<organism evidence="10 11">
    <name type="scientific">Thioclava indica</name>
    <dbReference type="NCBI Taxonomy" id="1353528"/>
    <lineage>
        <taxon>Bacteria</taxon>
        <taxon>Pseudomonadati</taxon>
        <taxon>Pseudomonadota</taxon>
        <taxon>Alphaproteobacteria</taxon>
        <taxon>Rhodobacterales</taxon>
        <taxon>Paracoccaceae</taxon>
        <taxon>Thioclava</taxon>
    </lineage>
</organism>
<dbReference type="InterPro" id="IPR003995">
    <property type="entry name" value="RTX_toxin_determinant-A"/>
</dbReference>
<dbReference type="InterPro" id="IPR028992">
    <property type="entry name" value="Hedgehog/Intein_dom"/>
</dbReference>
<comment type="subcellular location">
    <subcellularLocation>
        <location evidence="1">Membrane</location>
    </subcellularLocation>
    <subcellularLocation>
        <location evidence="2">Secreted</location>
    </subcellularLocation>
</comment>
<evidence type="ECO:0000259" key="9">
    <source>
        <dbReference type="SMART" id="SM00306"/>
    </source>
</evidence>
<evidence type="ECO:0000256" key="7">
    <source>
        <dbReference type="ARBA" id="ARBA00023136"/>
    </source>
</evidence>
<dbReference type="SMART" id="SM00306">
    <property type="entry name" value="HintN"/>
    <property type="match status" value="1"/>
</dbReference>
<dbReference type="GO" id="GO:0005576">
    <property type="term" value="C:extracellular region"/>
    <property type="evidence" value="ECO:0007669"/>
    <property type="project" value="UniProtKB-SubCell"/>
</dbReference>
<dbReference type="Gene3D" id="2.150.10.10">
    <property type="entry name" value="Serralysin-like metalloprotease, C-terminal"/>
    <property type="match status" value="5"/>
</dbReference>
<dbReference type="STRING" id="1353528.DT23_14610"/>
<keyword evidence="11" id="KW-1185">Reference proteome</keyword>
<feature type="region of interest" description="Disordered" evidence="8">
    <location>
        <begin position="612"/>
        <end position="632"/>
    </location>
</feature>
<dbReference type="PRINTS" id="PR00313">
    <property type="entry name" value="CABNDNGRPT"/>
</dbReference>
<dbReference type="InterPro" id="IPR050557">
    <property type="entry name" value="RTX_toxin/Mannuronan_C5-epim"/>
</dbReference>
<dbReference type="InterPro" id="IPR011049">
    <property type="entry name" value="Serralysin-like_metalloprot_C"/>
</dbReference>
<dbReference type="GO" id="GO:0090729">
    <property type="term" value="F:toxin activity"/>
    <property type="evidence" value="ECO:0007669"/>
    <property type="project" value="UniProtKB-KW"/>
</dbReference>
<dbReference type="Proteomes" id="UP000027471">
    <property type="component" value="Unassembled WGS sequence"/>
</dbReference>
<dbReference type="PANTHER" id="PTHR38340:SF1">
    <property type="entry name" value="S-LAYER PROTEIN"/>
    <property type="match status" value="1"/>
</dbReference>
<evidence type="ECO:0000256" key="4">
    <source>
        <dbReference type="ARBA" id="ARBA00022656"/>
    </source>
</evidence>
<comment type="caution">
    <text evidence="10">The sequence shown here is derived from an EMBL/GenBank/DDBJ whole genome shotgun (WGS) entry which is preliminary data.</text>
</comment>